<evidence type="ECO:0000313" key="2">
    <source>
        <dbReference type="EMBL" id="ADZ78136.1"/>
    </source>
</evidence>
<feature type="transmembrane region" description="Helical" evidence="1">
    <location>
        <begin position="143"/>
        <end position="173"/>
    </location>
</feature>
<keyword evidence="1" id="KW-0472">Membrane</keyword>
<evidence type="ECO:0000256" key="1">
    <source>
        <dbReference type="SAM" id="Phobius"/>
    </source>
</evidence>
<feature type="transmembrane region" description="Helical" evidence="1">
    <location>
        <begin position="179"/>
        <end position="202"/>
    </location>
</feature>
<organism evidence="2">
    <name type="scientific">Sphingobacterium sp. (strain 21)</name>
    <dbReference type="NCBI Taxonomy" id="743722"/>
    <lineage>
        <taxon>Bacteria</taxon>
        <taxon>Pseudomonadati</taxon>
        <taxon>Bacteroidota</taxon>
        <taxon>Sphingobacteriia</taxon>
        <taxon>Sphingobacteriales</taxon>
        <taxon>Sphingobacteriaceae</taxon>
        <taxon>Sphingobacterium</taxon>
    </lineage>
</organism>
<feature type="transmembrane region" description="Helical" evidence="1">
    <location>
        <begin position="259"/>
        <end position="279"/>
    </location>
</feature>
<feature type="transmembrane region" description="Helical" evidence="1">
    <location>
        <begin position="317"/>
        <end position="336"/>
    </location>
</feature>
<feature type="transmembrane region" description="Helical" evidence="1">
    <location>
        <begin position="291"/>
        <end position="311"/>
    </location>
</feature>
<dbReference type="OrthoDB" id="1121314at2"/>
<keyword evidence="1" id="KW-0812">Transmembrane</keyword>
<protein>
    <recommendedName>
        <fullName evidence="3">Flippase-like domain-containing protein</fullName>
    </recommendedName>
</protein>
<proteinExistence type="predicted"/>
<dbReference type="PATRIC" id="fig|743722.3.peg.1689"/>
<evidence type="ECO:0008006" key="3">
    <source>
        <dbReference type="Google" id="ProtNLM"/>
    </source>
</evidence>
<dbReference type="STRING" id="743722.Sph21_1574"/>
<accession>F4C3F8</accession>
<feature type="transmembrane region" description="Helical" evidence="1">
    <location>
        <begin position="235"/>
        <end position="253"/>
    </location>
</feature>
<name>F4C3F8_SPHS2</name>
<reference evidence="2" key="1">
    <citation type="submission" date="2011-03" db="EMBL/GenBank/DDBJ databases">
        <title>Complete sequence of Sphingobacterium sp. 21.</title>
        <authorList>
            <consortium name="US DOE Joint Genome Institute"/>
            <person name="Lucas S."/>
            <person name="Copeland A."/>
            <person name="Lapidus A."/>
            <person name="Cheng J.-F."/>
            <person name="Goodwin L."/>
            <person name="Pitluck S."/>
            <person name="Davenport K."/>
            <person name="Detter J.C."/>
            <person name="Han C."/>
            <person name="Tapia R."/>
            <person name="Land M."/>
            <person name="Hauser L."/>
            <person name="Kyrpides N."/>
            <person name="Ivanova N."/>
            <person name="Ovchinnikova G."/>
            <person name="Pagani I."/>
            <person name="Siebers A.K."/>
            <person name="Allgaier M."/>
            <person name="Thelen M.P."/>
            <person name="Hugenholtz P."/>
            <person name="Woyke T."/>
        </authorList>
    </citation>
    <scope>NUCLEOTIDE SEQUENCE</scope>
    <source>
        <strain evidence="2">21</strain>
    </source>
</reference>
<dbReference type="GO" id="GO:0005886">
    <property type="term" value="C:plasma membrane"/>
    <property type="evidence" value="ECO:0007669"/>
    <property type="project" value="UniProtKB-SubCell"/>
</dbReference>
<sequence length="346" mass="40480">MFFRPCYVIIYLSFLNIAKKTPLSTRGKKIISVSIKITVLLLTIWFIHRKLSDNKNLYEFKRLIVRLDTELLSLTIFSLFTLMLINWCLECIKWQYLCRPIQKISFVKAFESVFCGLSWAIFTPNRIGEYGGRVLFLNPRKRMFGVLAMAVGAFAQLVITNMMGAIALVWFIGNYKYPSFWLYLALCLLALGFILLMLLLYFRIKWLNRFIRRIKWLTKVQRFFFLLERYDTKQLWYVFFMSLFRYAVFTSQYMLVMHILIPSIPTGPMVLMVFLLFFIQSAMPSLDLLDVGVRSLTAGYLFAFITTQELAVMASAASIWFINLIIPAIIGSVFVFKINFFGNSNH</sequence>
<dbReference type="KEGG" id="shg:Sph21_1574"/>
<dbReference type="HOGENOM" id="CLU_069763_0_0_10"/>
<keyword evidence="1" id="KW-1133">Transmembrane helix</keyword>
<feature type="transmembrane region" description="Helical" evidence="1">
    <location>
        <begin position="71"/>
        <end position="89"/>
    </location>
</feature>
<gene>
    <name evidence="2" type="ordered locus">Sph21_1574</name>
</gene>
<dbReference type="EMBL" id="CP002584">
    <property type="protein sequence ID" value="ADZ78136.1"/>
    <property type="molecule type" value="Genomic_DNA"/>
</dbReference>
<dbReference type="AlphaFoldDB" id="F4C3F8"/>
<dbReference type="eggNOG" id="COG0392">
    <property type="taxonomic scope" value="Bacteria"/>
</dbReference>
<feature type="transmembrane region" description="Helical" evidence="1">
    <location>
        <begin position="30"/>
        <end position="48"/>
    </location>
</feature>